<dbReference type="EMBL" id="JANEYF010001285">
    <property type="protein sequence ID" value="KAJ8964961.1"/>
    <property type="molecule type" value="Genomic_DNA"/>
</dbReference>
<evidence type="ECO:0000313" key="2">
    <source>
        <dbReference type="Proteomes" id="UP001162156"/>
    </source>
</evidence>
<comment type="caution">
    <text evidence="1">The sequence shown here is derived from an EMBL/GenBank/DDBJ whole genome shotgun (WGS) entry which is preliminary data.</text>
</comment>
<name>A0AAV8ZKZ1_9CUCU</name>
<gene>
    <name evidence="1" type="ORF">NQ314_004494</name>
</gene>
<sequence>MVNVAVSEPCLHTELFPNRRHICLDTKLDDGLKSYDNQSDDLCGDEFFLVQYPPDSHKEVCKSVSEPNVLENYESPKKRTSYKRCLKEYYNDYEDCIEAYKLYPNKTLDKECTRNEMKDDDIFNEILFTF</sequence>
<organism evidence="1 2">
    <name type="scientific">Rhamnusium bicolor</name>
    <dbReference type="NCBI Taxonomy" id="1586634"/>
    <lineage>
        <taxon>Eukaryota</taxon>
        <taxon>Metazoa</taxon>
        <taxon>Ecdysozoa</taxon>
        <taxon>Arthropoda</taxon>
        <taxon>Hexapoda</taxon>
        <taxon>Insecta</taxon>
        <taxon>Pterygota</taxon>
        <taxon>Neoptera</taxon>
        <taxon>Endopterygota</taxon>
        <taxon>Coleoptera</taxon>
        <taxon>Polyphaga</taxon>
        <taxon>Cucujiformia</taxon>
        <taxon>Chrysomeloidea</taxon>
        <taxon>Cerambycidae</taxon>
        <taxon>Lepturinae</taxon>
        <taxon>Rhagiini</taxon>
        <taxon>Rhamnusium</taxon>
    </lineage>
</organism>
<accession>A0AAV8ZKZ1</accession>
<proteinExistence type="predicted"/>
<evidence type="ECO:0000313" key="1">
    <source>
        <dbReference type="EMBL" id="KAJ8964961.1"/>
    </source>
</evidence>
<evidence type="ECO:0008006" key="3">
    <source>
        <dbReference type="Google" id="ProtNLM"/>
    </source>
</evidence>
<keyword evidence="2" id="KW-1185">Reference proteome</keyword>
<dbReference type="Proteomes" id="UP001162156">
    <property type="component" value="Unassembled WGS sequence"/>
</dbReference>
<dbReference type="AlphaFoldDB" id="A0AAV8ZKZ1"/>
<protein>
    <recommendedName>
        <fullName evidence="3">PIR Superfamily Protein</fullName>
    </recommendedName>
</protein>
<reference evidence="1" key="1">
    <citation type="journal article" date="2023" name="Insect Mol. Biol.">
        <title>Genome sequencing provides insights into the evolution of gene families encoding plant cell wall-degrading enzymes in longhorned beetles.</title>
        <authorList>
            <person name="Shin N.R."/>
            <person name="Okamura Y."/>
            <person name="Kirsch R."/>
            <person name="Pauchet Y."/>
        </authorList>
    </citation>
    <scope>NUCLEOTIDE SEQUENCE</scope>
    <source>
        <strain evidence="1">RBIC_L_NR</strain>
    </source>
</reference>